<dbReference type="SMART" id="SM00382">
    <property type="entry name" value="AAA"/>
    <property type="match status" value="1"/>
</dbReference>
<name>A0A1B0FDJ0_GLOMM</name>
<dbReference type="EMBL" id="CCAG010003923">
    <property type="status" value="NOT_ANNOTATED_CDS"/>
    <property type="molecule type" value="Genomic_DNA"/>
</dbReference>
<dbReference type="EnsemblMetazoa" id="GMOY001668-RA">
    <property type="protein sequence ID" value="GMOY001668-PA"/>
    <property type="gene ID" value="GMOY001668"/>
</dbReference>
<dbReference type="InterPro" id="IPR027417">
    <property type="entry name" value="P-loop_NTPase"/>
</dbReference>
<evidence type="ECO:0000256" key="4">
    <source>
        <dbReference type="ARBA" id="ARBA00022741"/>
    </source>
</evidence>
<dbReference type="GO" id="GO:0070273">
    <property type="term" value="F:phosphatidylinositol-4-phosphate binding"/>
    <property type="evidence" value="ECO:0007669"/>
    <property type="project" value="InterPro"/>
</dbReference>
<dbReference type="PANTHER" id="PTHR12704:SF2">
    <property type="entry name" value="GOLGI PHOSPHOPROTEIN 3 HOMOLOG SAURON"/>
    <property type="match status" value="1"/>
</dbReference>
<dbReference type="GO" id="GO:0005802">
    <property type="term" value="C:trans-Golgi network"/>
    <property type="evidence" value="ECO:0007669"/>
    <property type="project" value="TreeGrafter"/>
</dbReference>
<accession>A0A1B0FDJ0</accession>
<dbReference type="PANTHER" id="PTHR12704">
    <property type="entry name" value="TRANS-GOLGI PROTEIN GMX33"/>
    <property type="match status" value="1"/>
</dbReference>
<dbReference type="GO" id="GO:0031985">
    <property type="term" value="C:Golgi cisterna"/>
    <property type="evidence" value="ECO:0007669"/>
    <property type="project" value="TreeGrafter"/>
</dbReference>
<organism evidence="12 13">
    <name type="scientific">Glossina morsitans morsitans</name>
    <name type="common">Savannah tsetse fly</name>
    <dbReference type="NCBI Taxonomy" id="37546"/>
    <lineage>
        <taxon>Eukaryota</taxon>
        <taxon>Metazoa</taxon>
        <taxon>Ecdysozoa</taxon>
        <taxon>Arthropoda</taxon>
        <taxon>Hexapoda</taxon>
        <taxon>Insecta</taxon>
        <taxon>Pterygota</taxon>
        <taxon>Neoptera</taxon>
        <taxon>Endopterygota</taxon>
        <taxon>Diptera</taxon>
        <taxon>Brachycera</taxon>
        <taxon>Muscomorpha</taxon>
        <taxon>Hippoboscoidea</taxon>
        <taxon>Glossinidae</taxon>
        <taxon>Glossina</taxon>
    </lineage>
</organism>
<dbReference type="InterPro" id="IPR008628">
    <property type="entry name" value="GPP34-like"/>
</dbReference>
<evidence type="ECO:0000256" key="2">
    <source>
        <dbReference type="ARBA" id="ARBA00004255"/>
    </source>
</evidence>
<dbReference type="GO" id="GO:0005524">
    <property type="term" value="F:ATP binding"/>
    <property type="evidence" value="ECO:0007669"/>
    <property type="project" value="UniProtKB-KW"/>
</dbReference>
<dbReference type="VEuPathDB" id="VectorBase:GMOY001668"/>
<dbReference type="Gene3D" id="3.40.50.300">
    <property type="entry name" value="P-loop containing nucleotide triphosphate hydrolases"/>
    <property type="match status" value="1"/>
</dbReference>
<dbReference type="Gene3D" id="1.10.8.60">
    <property type="match status" value="1"/>
</dbReference>
<proteinExistence type="inferred from homology"/>
<protein>
    <recommendedName>
        <fullName evidence="11">AAA+ ATPase domain-containing protein</fullName>
    </recommendedName>
</protein>
<keyword evidence="7" id="KW-0446">Lipid-binding</keyword>
<evidence type="ECO:0000313" key="12">
    <source>
        <dbReference type="EnsemblMetazoa" id="GMOY001668-PA"/>
    </source>
</evidence>
<dbReference type="FunFam" id="3.40.50.300:FF:000538">
    <property type="entry name" value="ATPase family AAA domain-containing protein 1"/>
    <property type="match status" value="1"/>
</dbReference>
<evidence type="ECO:0000256" key="3">
    <source>
        <dbReference type="ARBA" id="ARBA00007284"/>
    </source>
</evidence>
<evidence type="ECO:0000256" key="8">
    <source>
        <dbReference type="ARBA" id="ARBA00023128"/>
    </source>
</evidence>
<dbReference type="Gene3D" id="1.10.3630.10">
    <property type="entry name" value="yeast vps74-n-term truncation variant domain like"/>
    <property type="match status" value="1"/>
</dbReference>
<evidence type="ECO:0000313" key="13">
    <source>
        <dbReference type="Proteomes" id="UP000092444"/>
    </source>
</evidence>
<dbReference type="InterPro" id="IPR041569">
    <property type="entry name" value="AAA_lid_3"/>
</dbReference>
<dbReference type="Proteomes" id="UP000092444">
    <property type="component" value="Unassembled WGS sequence"/>
</dbReference>
<dbReference type="GO" id="GO:0006890">
    <property type="term" value="P:retrograde vesicle-mediated transport, Golgi to endoplasmic reticulum"/>
    <property type="evidence" value="ECO:0007669"/>
    <property type="project" value="TreeGrafter"/>
</dbReference>
<feature type="domain" description="AAA+ ATPase" evidence="11">
    <location>
        <begin position="400"/>
        <end position="538"/>
    </location>
</feature>
<dbReference type="GO" id="GO:0007030">
    <property type="term" value="P:Golgi organization"/>
    <property type="evidence" value="ECO:0007669"/>
    <property type="project" value="TreeGrafter"/>
</dbReference>
<dbReference type="PhylomeDB" id="A0A1B0FDJ0"/>
<dbReference type="GO" id="GO:0005739">
    <property type="term" value="C:mitochondrion"/>
    <property type="evidence" value="ECO:0007669"/>
    <property type="project" value="UniProtKB-SubCell"/>
</dbReference>
<dbReference type="CDD" id="cd19520">
    <property type="entry name" value="RecA-like_ATAD1"/>
    <property type="match status" value="1"/>
</dbReference>
<feature type="region of interest" description="Disordered" evidence="10">
    <location>
        <begin position="1"/>
        <end position="54"/>
    </location>
</feature>
<dbReference type="InterPro" id="IPR038261">
    <property type="entry name" value="GPP34-like_sf"/>
</dbReference>
<evidence type="ECO:0000256" key="9">
    <source>
        <dbReference type="ARBA" id="ARBA00023136"/>
    </source>
</evidence>
<evidence type="ECO:0000256" key="1">
    <source>
        <dbReference type="ARBA" id="ARBA00004173"/>
    </source>
</evidence>
<comment type="similarity">
    <text evidence="3">Belongs to the GOLPH3/VPS74 family.</text>
</comment>
<evidence type="ECO:0000256" key="5">
    <source>
        <dbReference type="ARBA" id="ARBA00022840"/>
    </source>
</evidence>
<dbReference type="InterPro" id="IPR003959">
    <property type="entry name" value="ATPase_AAA_core"/>
</dbReference>
<dbReference type="GO" id="GO:0048194">
    <property type="term" value="P:Golgi vesicle budding"/>
    <property type="evidence" value="ECO:0007669"/>
    <property type="project" value="TreeGrafter"/>
</dbReference>
<dbReference type="AlphaFoldDB" id="A0A1B0FDJ0"/>
<comment type="subcellular location">
    <subcellularLocation>
        <location evidence="2">Golgi apparatus membrane</location>
        <topology evidence="2">Peripheral membrane protein</topology>
        <orientation evidence="2">Cytoplasmic side</orientation>
    </subcellularLocation>
    <subcellularLocation>
        <location evidence="1">Mitochondrion</location>
    </subcellularLocation>
</comment>
<evidence type="ECO:0000256" key="10">
    <source>
        <dbReference type="SAM" id="MobiDB-lite"/>
    </source>
</evidence>
<keyword evidence="6" id="KW-0333">Golgi apparatus</keyword>
<dbReference type="Pfam" id="PF00004">
    <property type="entry name" value="AAA"/>
    <property type="match status" value="1"/>
</dbReference>
<dbReference type="GO" id="GO:0005829">
    <property type="term" value="C:cytosol"/>
    <property type="evidence" value="ECO:0007669"/>
    <property type="project" value="TreeGrafter"/>
</dbReference>
<dbReference type="InterPro" id="IPR003593">
    <property type="entry name" value="AAA+_ATPase"/>
</dbReference>
<dbReference type="Pfam" id="PF05719">
    <property type="entry name" value="GPP34"/>
    <property type="match status" value="1"/>
</dbReference>
<evidence type="ECO:0000256" key="6">
    <source>
        <dbReference type="ARBA" id="ARBA00023034"/>
    </source>
</evidence>
<keyword evidence="9" id="KW-0472">Membrane</keyword>
<dbReference type="FunFam" id="1.10.3630.10:FF:000001">
    <property type="entry name" value="Golgi phosphoprotein 3"/>
    <property type="match status" value="1"/>
</dbReference>
<keyword evidence="13" id="KW-1185">Reference proteome</keyword>
<dbReference type="GO" id="GO:0016887">
    <property type="term" value="F:ATP hydrolysis activity"/>
    <property type="evidence" value="ECO:0007669"/>
    <property type="project" value="InterPro"/>
</dbReference>
<dbReference type="SUPFAM" id="SSF52540">
    <property type="entry name" value="P-loop containing nucleoside triphosphate hydrolases"/>
    <property type="match status" value="1"/>
</dbReference>
<sequence length="648" mass="73672">MNRTDGLVRRAVRNRDNGAEGGTAGNGLNANTPDDNQDMNQNNDHEDNIDDGDSKETRLTLMEEVLLLGLKDKEGYTSFWNDCISSGLRGCILIELGLRGRIMMEKSGMRRRGLCSSRKVILKSDQPTGDVLLDEALKHIKETNPPETVQSWIEYLSGETWNPLKLRYQLKNVRERLAKNLVEKGVLTTEKQNFLLFDMTTHPLSDNVVKCRLVRKIQDSVLSKWVNDPQRMDKRMLSLIFLAHASDVIENAFAPLNDDDYEVAMKRVRELLDLDFEAEAAKPNANEIIWASSRNSGNEFHSVKWMMEHIDPTSKSKKKAKLRAEEQLKRLNGYGCLKINPKEFNDYEFMIASHIVVPSDIPLSWEDIAGLDNVIQKLRESVVLPVRHRGLLSHSKLWQAPKGVRLHGPPGCGKTLIAKATAKEAGMRFINLDVPMLTDKWYGESQKLASAVFSLALKIQPCIIFIDEIGSFLRSRNANVYEATAMMKTQFMMLWDGLSTNNNIAVIAMGTTNRPQDLDKAIIRRMPAQFHIGLLNTEQRSQLLKLILESENVNSNVDYERLSQVTKGFSGSDLREMCRNASVFRMREFMRATDRSRSGAGSEDSQRDNNSELMVALTMDDLMKSYDKMKESKMHTGRLHFENRIELD</sequence>
<dbReference type="GO" id="GO:0000139">
    <property type="term" value="C:Golgi membrane"/>
    <property type="evidence" value="ECO:0007669"/>
    <property type="project" value="UniProtKB-SubCell"/>
</dbReference>
<keyword evidence="8" id="KW-0496">Mitochondrion</keyword>
<dbReference type="GO" id="GO:0043001">
    <property type="term" value="P:Golgi to plasma membrane protein transport"/>
    <property type="evidence" value="ECO:0007669"/>
    <property type="project" value="TreeGrafter"/>
</dbReference>
<reference evidence="12" key="1">
    <citation type="submission" date="2020-05" db="UniProtKB">
        <authorList>
            <consortium name="EnsemblMetazoa"/>
        </authorList>
    </citation>
    <scope>IDENTIFICATION</scope>
    <source>
        <strain evidence="12">Yale</strain>
    </source>
</reference>
<dbReference type="STRING" id="37546.A0A1B0FDJ0"/>
<evidence type="ECO:0000259" key="11">
    <source>
        <dbReference type="SMART" id="SM00382"/>
    </source>
</evidence>
<evidence type="ECO:0000256" key="7">
    <source>
        <dbReference type="ARBA" id="ARBA00023121"/>
    </source>
</evidence>
<dbReference type="Pfam" id="PF17862">
    <property type="entry name" value="AAA_lid_3"/>
    <property type="match status" value="1"/>
</dbReference>
<keyword evidence="5" id="KW-0067">ATP-binding</keyword>
<keyword evidence="4" id="KW-0547">Nucleotide-binding</keyword>